<dbReference type="SUPFAM" id="SSF140490">
    <property type="entry name" value="Nqo1C-terminal domain-like"/>
    <property type="match status" value="1"/>
</dbReference>
<dbReference type="EMBL" id="JAEKNR010000224">
    <property type="protein sequence ID" value="MBJ7600835.1"/>
    <property type="molecule type" value="Genomic_DNA"/>
</dbReference>
<gene>
    <name evidence="8" type="ORF">JF922_22550</name>
</gene>
<dbReference type="InterPro" id="IPR011538">
    <property type="entry name" value="Nuo51_FMN-bd"/>
</dbReference>
<evidence type="ECO:0000256" key="4">
    <source>
        <dbReference type="ARBA" id="ARBA00023004"/>
    </source>
</evidence>
<keyword evidence="5" id="KW-0411">Iron-sulfur</keyword>
<comment type="similarity">
    <text evidence="1">Belongs to the complex I 51 kDa subunit family.</text>
</comment>
<dbReference type="PANTHER" id="PTHR43578:SF3">
    <property type="entry name" value="NADH-QUINONE OXIDOREDUCTASE SUBUNIT F"/>
    <property type="match status" value="1"/>
</dbReference>
<dbReference type="Pfam" id="PF10531">
    <property type="entry name" value="SLBB"/>
    <property type="match status" value="1"/>
</dbReference>
<organism evidence="8 9">
    <name type="scientific">Candidatus Nephthysia bennettiae</name>
    <dbReference type="NCBI Taxonomy" id="3127016"/>
    <lineage>
        <taxon>Bacteria</taxon>
        <taxon>Bacillati</taxon>
        <taxon>Candidatus Dormiibacterota</taxon>
        <taxon>Candidatus Dormibacteria</taxon>
        <taxon>Candidatus Dormibacterales</taxon>
        <taxon>Candidatus Dormibacteraceae</taxon>
        <taxon>Candidatus Nephthysia</taxon>
    </lineage>
</organism>
<comment type="caution">
    <text evidence="8">The sequence shown here is derived from an EMBL/GenBank/DDBJ whole genome shotgun (WGS) entry which is preliminary data.</text>
</comment>
<dbReference type="Pfam" id="PF10589">
    <property type="entry name" value="NADH_4Fe-4S"/>
    <property type="match status" value="1"/>
</dbReference>
<reference evidence="8" key="1">
    <citation type="submission" date="2020-10" db="EMBL/GenBank/DDBJ databases">
        <title>Ca. Dormibacterota MAGs.</title>
        <authorList>
            <person name="Montgomery K."/>
        </authorList>
    </citation>
    <scope>NUCLEOTIDE SEQUENCE [LARGE SCALE GENOMIC DNA]</scope>
    <source>
        <strain evidence="8">SC8812_S17_10</strain>
    </source>
</reference>
<keyword evidence="3" id="KW-0479">Metal-binding</keyword>
<dbReference type="Pfam" id="PF01512">
    <property type="entry name" value="Complex1_51K"/>
    <property type="match status" value="1"/>
</dbReference>
<keyword evidence="4" id="KW-0408">Iron</keyword>
<feature type="domain" description="NADH-ubiquinone oxidoreductase 51kDa subunit iron-sulphur binding" evidence="7">
    <location>
        <begin position="306"/>
        <end position="351"/>
    </location>
</feature>
<evidence type="ECO:0000256" key="1">
    <source>
        <dbReference type="ARBA" id="ARBA00007523"/>
    </source>
</evidence>
<protein>
    <submittedName>
        <fullName evidence="8">SLBB domain-containing protein</fullName>
    </submittedName>
</protein>
<dbReference type="GO" id="GO:0051539">
    <property type="term" value="F:4 iron, 4 sulfur cluster binding"/>
    <property type="evidence" value="ECO:0007669"/>
    <property type="project" value="UniProtKB-KW"/>
</dbReference>
<dbReference type="Gene3D" id="3.10.20.600">
    <property type="match status" value="1"/>
</dbReference>
<evidence type="ECO:0000256" key="5">
    <source>
        <dbReference type="ARBA" id="ARBA00023014"/>
    </source>
</evidence>
<name>A0A934K9L9_9BACT</name>
<dbReference type="GO" id="GO:0046872">
    <property type="term" value="F:metal ion binding"/>
    <property type="evidence" value="ECO:0007669"/>
    <property type="project" value="UniProtKB-KW"/>
</dbReference>
<evidence type="ECO:0000256" key="6">
    <source>
        <dbReference type="SAM" id="MobiDB-lite"/>
    </source>
</evidence>
<dbReference type="InterPro" id="IPR037225">
    <property type="entry name" value="Nuo51_FMN-bd_sf"/>
</dbReference>
<keyword evidence="9" id="KW-1185">Reference proteome</keyword>
<proteinExistence type="inferred from homology"/>
<evidence type="ECO:0000313" key="8">
    <source>
        <dbReference type="EMBL" id="MBJ7600835.1"/>
    </source>
</evidence>
<dbReference type="Gene3D" id="3.40.50.11540">
    <property type="entry name" value="NADH-ubiquinone oxidoreductase 51kDa subunit"/>
    <property type="match status" value="1"/>
</dbReference>
<dbReference type="Gene3D" id="1.20.1440.230">
    <property type="entry name" value="NADH-ubiquinone oxidoreductase 51kDa subunit, iron-sulphur binding domain"/>
    <property type="match status" value="1"/>
</dbReference>
<accession>A0A934K9L9</accession>
<dbReference type="InterPro" id="IPR037207">
    <property type="entry name" value="Nuop51_4Fe4S-bd_sf"/>
</dbReference>
<keyword evidence="2" id="KW-0004">4Fe-4S</keyword>
<evidence type="ECO:0000256" key="3">
    <source>
        <dbReference type="ARBA" id="ARBA00022723"/>
    </source>
</evidence>
<dbReference type="InterPro" id="IPR019575">
    <property type="entry name" value="Nuop51_4Fe4S-bd"/>
</dbReference>
<dbReference type="Proteomes" id="UP000612893">
    <property type="component" value="Unassembled WGS sequence"/>
</dbReference>
<evidence type="ECO:0000259" key="7">
    <source>
        <dbReference type="SMART" id="SM00928"/>
    </source>
</evidence>
<dbReference type="SMART" id="SM00928">
    <property type="entry name" value="NADH_4Fe-4S"/>
    <property type="match status" value="1"/>
</dbReference>
<evidence type="ECO:0000256" key="2">
    <source>
        <dbReference type="ARBA" id="ARBA00022485"/>
    </source>
</evidence>
<dbReference type="SUPFAM" id="SSF142984">
    <property type="entry name" value="Nqo1 middle domain-like"/>
    <property type="match status" value="1"/>
</dbReference>
<dbReference type="AlphaFoldDB" id="A0A934K9L9"/>
<dbReference type="SUPFAM" id="SSF142019">
    <property type="entry name" value="Nqo1 FMN-binding domain-like"/>
    <property type="match status" value="1"/>
</dbReference>
<evidence type="ECO:0000313" key="9">
    <source>
        <dbReference type="Proteomes" id="UP000612893"/>
    </source>
</evidence>
<dbReference type="PANTHER" id="PTHR43578">
    <property type="entry name" value="NADH-QUINONE OXIDOREDUCTASE SUBUNIT F"/>
    <property type="match status" value="1"/>
</dbReference>
<dbReference type="RefSeq" id="WP_338204813.1">
    <property type="nucleotide sequence ID" value="NZ_JAEKNR010000224.1"/>
</dbReference>
<feature type="region of interest" description="Disordered" evidence="6">
    <location>
        <begin position="1"/>
        <end position="34"/>
    </location>
</feature>
<sequence length="400" mass="41913">MNGLRLLSGPDLRGGPENFDEHRRRLGPQPAGSPALIDPLARSGLLGRGGAAFPVGVKWRSVAGRSRGGAVVLANGAEGEPLSWKDRLLLTSRPHLVLDGAFIAAGSVGSEQVVLYVGEQHGAALRALRLALAERPESQQRLASIVSAPPRYVAGEESAAVHFVQSGVATPTTVPPRPFERGVDGRPTLVQNVETLAQVALIARYGDAWFRETGSGGGTLLVSVSGAVASAGVLEVEVGSSIADVVIAAGGLSEAARAVLVGGYFGSWIDADQAWGLPLDALWLRSRGWLLGCGVLSILGSRACGVCETARVMRYLAAESSAQCGPCFFGLRALADACTRVAAGEGRRQDLDRLRRWSSEVRGRGACRHPDGAVSLLQSALQVFSREFEHHSAHAQAEVA</sequence>
<dbReference type="InterPro" id="IPR019554">
    <property type="entry name" value="Soluble_ligand-bd"/>
</dbReference>